<proteinExistence type="predicted"/>
<protein>
    <recommendedName>
        <fullName evidence="1">SPOR domain-containing protein</fullName>
    </recommendedName>
</protein>
<dbReference type="PROSITE" id="PS51724">
    <property type="entry name" value="SPOR"/>
    <property type="match status" value="1"/>
</dbReference>
<dbReference type="Gene3D" id="3.30.70.1070">
    <property type="entry name" value="Sporulation related repeat"/>
    <property type="match status" value="1"/>
</dbReference>
<accession>A0A344J6V2</accession>
<organism evidence="2 3">
    <name type="scientific">Solilutibacter oculi</name>
    <dbReference type="NCBI Taxonomy" id="2698682"/>
    <lineage>
        <taxon>Bacteria</taxon>
        <taxon>Pseudomonadati</taxon>
        <taxon>Pseudomonadota</taxon>
        <taxon>Gammaproteobacteria</taxon>
        <taxon>Lysobacterales</taxon>
        <taxon>Lysobacteraceae</taxon>
        <taxon>Solilutibacter</taxon>
    </lineage>
</organism>
<dbReference type="GO" id="GO:0042834">
    <property type="term" value="F:peptidoglycan binding"/>
    <property type="evidence" value="ECO:0007669"/>
    <property type="project" value="InterPro"/>
</dbReference>
<dbReference type="EMBL" id="CP029556">
    <property type="protein sequence ID" value="AXA84762.1"/>
    <property type="molecule type" value="Genomic_DNA"/>
</dbReference>
<dbReference type="InterPro" id="IPR007730">
    <property type="entry name" value="SPOR-like_dom"/>
</dbReference>
<keyword evidence="3" id="KW-1185">Reference proteome</keyword>
<dbReference type="OrthoDB" id="5986009at2"/>
<dbReference type="InterPro" id="IPR036680">
    <property type="entry name" value="SPOR-like_sf"/>
</dbReference>
<sequence>MVARMLLVWLLVLNLGVAAWWALHRAPSPAPAAALDASVPTLQLVGAPDARVAATTTPLNEASPVAVAPVETAPASPSAPPVCASFGPYADAAAAEQARGLLQASGASVSVRRAGAVRNARGYNVILPPFASRDAAMAMAERLRAAGFSDLIVMNQGEGANGIALGRFGSEENARRHQADLQAKGFGAQVVPVGGEAANDAASFWLDARATAPFDADAERLRIRAPGVRGC</sequence>
<evidence type="ECO:0000259" key="1">
    <source>
        <dbReference type="PROSITE" id="PS51724"/>
    </source>
</evidence>
<dbReference type="SUPFAM" id="SSF110997">
    <property type="entry name" value="Sporulation related repeat"/>
    <property type="match status" value="1"/>
</dbReference>
<feature type="domain" description="SPOR" evidence="1">
    <location>
        <begin position="76"/>
        <end position="155"/>
    </location>
</feature>
<name>A0A344J6V2_9GAMM</name>
<reference evidence="3" key="1">
    <citation type="submission" date="2018-05" db="EMBL/GenBank/DDBJ databases">
        <title>Luteimonas pekinense sp. nov., isolated from human Meibomian gland secretions, Beijing, China.</title>
        <authorList>
            <person name="Wen T."/>
            <person name="Bai H."/>
            <person name="Lv H."/>
        </authorList>
    </citation>
    <scope>NUCLEOTIDE SEQUENCE [LARGE SCALE GENOMIC DNA]</scope>
    <source>
        <strain evidence="3">83-4</strain>
    </source>
</reference>
<dbReference type="Proteomes" id="UP000251842">
    <property type="component" value="Chromosome"/>
</dbReference>
<dbReference type="AlphaFoldDB" id="A0A344J6V2"/>
<evidence type="ECO:0000313" key="2">
    <source>
        <dbReference type="EMBL" id="AXA84762.1"/>
    </source>
</evidence>
<dbReference type="KEGG" id="lue:DCD74_08745"/>
<dbReference type="Pfam" id="PF05036">
    <property type="entry name" value="SPOR"/>
    <property type="match status" value="1"/>
</dbReference>
<dbReference type="RefSeq" id="WP_112926975.1">
    <property type="nucleotide sequence ID" value="NZ_CP029556.1"/>
</dbReference>
<evidence type="ECO:0000313" key="3">
    <source>
        <dbReference type="Proteomes" id="UP000251842"/>
    </source>
</evidence>
<gene>
    <name evidence="2" type="ORF">DCD74_08745</name>
</gene>